<evidence type="ECO:0000313" key="3">
    <source>
        <dbReference type="Proteomes" id="UP000054321"/>
    </source>
</evidence>
<organism evidence="2 3">
    <name type="scientific">Oidiodendron maius (strain Zn)</name>
    <dbReference type="NCBI Taxonomy" id="913774"/>
    <lineage>
        <taxon>Eukaryota</taxon>
        <taxon>Fungi</taxon>
        <taxon>Dikarya</taxon>
        <taxon>Ascomycota</taxon>
        <taxon>Pezizomycotina</taxon>
        <taxon>Leotiomycetes</taxon>
        <taxon>Leotiomycetes incertae sedis</taxon>
        <taxon>Myxotrichaceae</taxon>
        <taxon>Oidiodendron</taxon>
    </lineage>
</organism>
<accession>A0A0C3HER3</accession>
<evidence type="ECO:0000259" key="1">
    <source>
        <dbReference type="Pfam" id="PF23868"/>
    </source>
</evidence>
<reference evidence="3" key="2">
    <citation type="submission" date="2015-01" db="EMBL/GenBank/DDBJ databases">
        <title>Evolutionary Origins and Diversification of the Mycorrhizal Mutualists.</title>
        <authorList>
            <consortium name="DOE Joint Genome Institute"/>
            <consortium name="Mycorrhizal Genomics Consortium"/>
            <person name="Kohler A."/>
            <person name="Kuo A."/>
            <person name="Nagy L.G."/>
            <person name="Floudas D."/>
            <person name="Copeland A."/>
            <person name="Barry K.W."/>
            <person name="Cichocki N."/>
            <person name="Veneault-Fourrey C."/>
            <person name="LaButti K."/>
            <person name="Lindquist E.A."/>
            <person name="Lipzen A."/>
            <person name="Lundell T."/>
            <person name="Morin E."/>
            <person name="Murat C."/>
            <person name="Riley R."/>
            <person name="Ohm R."/>
            <person name="Sun H."/>
            <person name="Tunlid A."/>
            <person name="Henrissat B."/>
            <person name="Grigoriev I.V."/>
            <person name="Hibbett D.S."/>
            <person name="Martin F."/>
        </authorList>
    </citation>
    <scope>NUCLEOTIDE SEQUENCE [LARGE SCALE GENOMIC DNA]</scope>
    <source>
        <strain evidence="3">Zn</strain>
    </source>
</reference>
<sequence>MVLEIDPPTTGAVGEGGGFENAALVPTMEIPTSYTGKYTPVTTPVHKALVVADGIIGAATLISYPIDSNKGMIGTAVDLRVFDERSDLPFYVIDVEKGVKALGLLRESIHNSLEYERNWSGSGLPAISDWLKTGTSPTPGLMKGSLKSLVDSVLQNTSRALQAEQSRKLSAALSNKLSSTELDSLRKGLSQWAERAHNELRDQLDIAFGGQRWRKLGWWKLFWRVDDVSMIASDILSQRFLTNAEKEIIYLAGRIEESGIFKDIPVSFSENWAYKPVTERPVEPGPPPPTIQSLMGMPKDDVPVKSPPRPWPLHIPATRTFLSTETVPALQALAQKLLFQALTASTFTTALAGLIYVSTVSTSVYEAGAVAALGIVWSLKRMQGKWEMARKYWEGEVREEGRKAVRGVEGVVANVLTQTDKPLEGAEEFDVASEALRKAEKAFSACK</sequence>
<dbReference type="InterPro" id="IPR056196">
    <property type="entry name" value="Mmc1_C"/>
</dbReference>
<gene>
    <name evidence="2" type="ORF">OIDMADRAFT_196002</name>
</gene>
<dbReference type="InParanoid" id="A0A0C3HER3"/>
<proteinExistence type="predicted"/>
<dbReference type="STRING" id="913774.A0A0C3HER3"/>
<dbReference type="AlphaFoldDB" id="A0A0C3HER3"/>
<reference evidence="2 3" key="1">
    <citation type="submission" date="2014-04" db="EMBL/GenBank/DDBJ databases">
        <authorList>
            <consortium name="DOE Joint Genome Institute"/>
            <person name="Kuo A."/>
            <person name="Martino E."/>
            <person name="Perotto S."/>
            <person name="Kohler A."/>
            <person name="Nagy L.G."/>
            <person name="Floudas D."/>
            <person name="Copeland A."/>
            <person name="Barry K.W."/>
            <person name="Cichocki N."/>
            <person name="Veneault-Fourrey C."/>
            <person name="LaButti K."/>
            <person name="Lindquist E.A."/>
            <person name="Lipzen A."/>
            <person name="Lundell T."/>
            <person name="Morin E."/>
            <person name="Murat C."/>
            <person name="Sun H."/>
            <person name="Tunlid A."/>
            <person name="Henrissat B."/>
            <person name="Grigoriev I.V."/>
            <person name="Hibbett D.S."/>
            <person name="Martin F."/>
            <person name="Nordberg H.P."/>
            <person name="Cantor M.N."/>
            <person name="Hua S.X."/>
        </authorList>
    </citation>
    <scope>NUCLEOTIDE SEQUENCE [LARGE SCALE GENOMIC DNA]</scope>
    <source>
        <strain evidence="2 3">Zn</strain>
    </source>
</reference>
<feature type="domain" description="Mmc1 C-terminal" evidence="1">
    <location>
        <begin position="186"/>
        <end position="402"/>
    </location>
</feature>
<name>A0A0C3HER3_OIDMZ</name>
<dbReference type="Pfam" id="PF23868">
    <property type="entry name" value="Mmc1_C"/>
    <property type="match status" value="1"/>
</dbReference>
<dbReference type="PANTHER" id="PTHR38644">
    <property type="entry name" value="EXPRESSED PROTEIN"/>
    <property type="match status" value="1"/>
</dbReference>
<dbReference type="OrthoDB" id="5319015at2759"/>
<dbReference type="PANTHER" id="PTHR38644:SF1">
    <property type="entry name" value="EXPRESSED PROTEIN"/>
    <property type="match status" value="1"/>
</dbReference>
<dbReference type="EMBL" id="KN832875">
    <property type="protein sequence ID" value="KIN01635.1"/>
    <property type="molecule type" value="Genomic_DNA"/>
</dbReference>
<evidence type="ECO:0000313" key="2">
    <source>
        <dbReference type="EMBL" id="KIN01635.1"/>
    </source>
</evidence>
<dbReference type="Proteomes" id="UP000054321">
    <property type="component" value="Unassembled WGS sequence"/>
</dbReference>
<keyword evidence="3" id="KW-1185">Reference proteome</keyword>
<protein>
    <recommendedName>
        <fullName evidence="1">Mmc1 C-terminal domain-containing protein</fullName>
    </recommendedName>
</protein>
<dbReference type="HOGENOM" id="CLU_023613_1_0_1"/>